<dbReference type="PATRIC" id="fig|1653479.3.peg.1752"/>
<feature type="domain" description="PDZ" evidence="4">
    <location>
        <begin position="280"/>
        <end position="357"/>
    </location>
</feature>
<dbReference type="InterPro" id="IPR036034">
    <property type="entry name" value="PDZ_sf"/>
</dbReference>
<comment type="similarity">
    <text evidence="1">Belongs to the peptidase S1C family.</text>
</comment>
<evidence type="ECO:0000313" key="5">
    <source>
        <dbReference type="EMBL" id="AMY23036.1"/>
    </source>
</evidence>
<evidence type="ECO:0000256" key="3">
    <source>
        <dbReference type="ARBA" id="ARBA00022801"/>
    </source>
</evidence>
<keyword evidence="2 5" id="KW-0645">Protease</keyword>
<dbReference type="PANTHER" id="PTHR22939:SF129">
    <property type="entry name" value="SERINE PROTEASE HTRA2, MITOCHONDRIAL"/>
    <property type="match status" value="1"/>
</dbReference>
<evidence type="ECO:0000313" key="6">
    <source>
        <dbReference type="Proteomes" id="UP000076038"/>
    </source>
</evidence>
<dbReference type="SUPFAM" id="SSF50156">
    <property type="entry name" value="PDZ domain-like"/>
    <property type="match status" value="1"/>
</dbReference>
<dbReference type="PANTHER" id="PTHR22939">
    <property type="entry name" value="SERINE PROTEASE FAMILY S1C HTRA-RELATED"/>
    <property type="match status" value="1"/>
</dbReference>
<reference evidence="6" key="2">
    <citation type="submission" date="2016-04" db="EMBL/GenBank/DDBJ databases">
        <title>Complete Genome and Plasmid Sequences for Rhodococcus fascians D188 and Draft Sequences for Rhodococcus spp. Isolates PBTS 1 and PBTS 2.</title>
        <authorList>
            <person name="Stamer R."/>
            <person name="Vereecke D."/>
            <person name="Zhang Y."/>
            <person name="Schilkey F."/>
            <person name="Devitt N."/>
            <person name="Randall J."/>
        </authorList>
    </citation>
    <scope>NUCLEOTIDE SEQUENCE [LARGE SCALE GENOMIC DNA]</scope>
    <source>
        <strain evidence="6">PBTS2</strain>
    </source>
</reference>
<evidence type="ECO:0000259" key="4">
    <source>
        <dbReference type="SMART" id="SM00228"/>
    </source>
</evidence>
<dbReference type="EMBL" id="CP015220">
    <property type="protein sequence ID" value="AMY23036.1"/>
    <property type="molecule type" value="Genomic_DNA"/>
</dbReference>
<reference evidence="5 6" key="1">
    <citation type="journal article" date="2016" name="Genome Announc.">
        <title>Complete Genome and Plasmid Sequences for Rhodococcus fascians D188 and Draft Sequences for Rhodococcus Isolates PBTS 1 and PBTS 2.</title>
        <authorList>
            <person name="Stamler R.A."/>
            <person name="Vereecke D."/>
            <person name="Zhang Y."/>
            <person name="Schilkey F."/>
            <person name="Devitt N."/>
            <person name="Randall J.J."/>
        </authorList>
    </citation>
    <scope>NUCLEOTIDE SEQUENCE [LARGE SCALE GENOMIC DNA]</scope>
    <source>
        <strain evidence="5 6">PBTS2</strain>
    </source>
</reference>
<proteinExistence type="inferred from homology"/>
<dbReference type="OrthoDB" id="73775at2"/>
<dbReference type="InterPro" id="IPR009003">
    <property type="entry name" value="Peptidase_S1_PA"/>
</dbReference>
<accession>A0A143QJR2</accession>
<dbReference type="Gene3D" id="2.40.10.10">
    <property type="entry name" value="Trypsin-like serine proteases"/>
    <property type="match status" value="2"/>
</dbReference>
<dbReference type="SUPFAM" id="SSF50494">
    <property type="entry name" value="Trypsin-like serine proteases"/>
    <property type="match status" value="1"/>
</dbReference>
<dbReference type="KEGG" id="rhs:A3Q41_01732"/>
<protein>
    <submittedName>
        <fullName evidence="5">Putative serine protease HhoB</fullName>
    </submittedName>
</protein>
<gene>
    <name evidence="5" type="primary">hhoB_2</name>
    <name evidence="5" type="ORF">A3Q41_01732</name>
</gene>
<dbReference type="InterPro" id="IPR001478">
    <property type="entry name" value="PDZ"/>
</dbReference>
<dbReference type="Pfam" id="PF13180">
    <property type="entry name" value="PDZ_2"/>
    <property type="match status" value="1"/>
</dbReference>
<dbReference type="GO" id="GO:0006508">
    <property type="term" value="P:proteolysis"/>
    <property type="evidence" value="ECO:0007669"/>
    <property type="project" value="UniProtKB-KW"/>
</dbReference>
<name>A0A143QJR2_RHOFA</name>
<keyword evidence="6" id="KW-1185">Reference proteome</keyword>
<keyword evidence="3" id="KW-0378">Hydrolase</keyword>
<dbReference type="Proteomes" id="UP000076038">
    <property type="component" value="Chromosome"/>
</dbReference>
<dbReference type="RefSeq" id="WP_048318838.1">
    <property type="nucleotide sequence ID" value="NZ_CP015220.1"/>
</dbReference>
<dbReference type="InterPro" id="IPR043504">
    <property type="entry name" value="Peptidase_S1_PA_chymotrypsin"/>
</dbReference>
<evidence type="ECO:0000256" key="2">
    <source>
        <dbReference type="ARBA" id="ARBA00022670"/>
    </source>
</evidence>
<sequence length="374" mass="37769">MQSGGRAWVLTLVAAGVWFLATPLSPGVLSPGIVGTDVQLQAPEVTPVPVVEPPPLTLEDLSARVNPTVVTISATAGYSGVAGTGFVVAPDGLVLTNFHVVENATEISAVHMGNGLIYDATVLGYDKSRDLAVMQLISAADLPVVEFAPDSPPEVGDAVTAVGNAAGAGVLVPAPGAVTALDQQVRTRSSVDGSRNTLDRMIRVDADVRAGDSGGPLFDAWGRVVGVNTAGLSDEARTGSESRPPQAPEAYAVPITEAAAVLDQVVAGQSGGTVHVGRTPYFGVSVRDVSVFDNKPAMGAQVVTVATDSPASAIGLSGDDVIVAFDGAGVGSSSDLAQALIGRHPGDVAVVEWVDPQGVRRSTTTSLAEGTPAA</sequence>
<organism evidence="5 6">
    <name type="scientific">Rhodococcoides fascians</name>
    <name type="common">Rhodococcus fascians</name>
    <dbReference type="NCBI Taxonomy" id="1828"/>
    <lineage>
        <taxon>Bacteria</taxon>
        <taxon>Bacillati</taxon>
        <taxon>Actinomycetota</taxon>
        <taxon>Actinomycetes</taxon>
        <taxon>Mycobacteriales</taxon>
        <taxon>Nocardiaceae</taxon>
        <taxon>Rhodococcoides</taxon>
    </lineage>
</organism>
<dbReference type="InterPro" id="IPR001940">
    <property type="entry name" value="Peptidase_S1C"/>
</dbReference>
<dbReference type="SMART" id="SM00228">
    <property type="entry name" value="PDZ"/>
    <property type="match status" value="1"/>
</dbReference>
<dbReference type="Gene3D" id="2.30.42.10">
    <property type="match status" value="1"/>
</dbReference>
<dbReference type="GO" id="GO:0004252">
    <property type="term" value="F:serine-type endopeptidase activity"/>
    <property type="evidence" value="ECO:0007669"/>
    <property type="project" value="InterPro"/>
</dbReference>
<dbReference type="AlphaFoldDB" id="A0A143QJR2"/>
<dbReference type="Pfam" id="PF13365">
    <property type="entry name" value="Trypsin_2"/>
    <property type="match status" value="1"/>
</dbReference>
<dbReference type="PRINTS" id="PR00834">
    <property type="entry name" value="PROTEASES2C"/>
</dbReference>
<evidence type="ECO:0000256" key="1">
    <source>
        <dbReference type="ARBA" id="ARBA00010541"/>
    </source>
</evidence>